<dbReference type="EMBL" id="AJYK02000096">
    <property type="protein sequence ID" value="OEF23214.1"/>
    <property type="molecule type" value="Genomic_DNA"/>
</dbReference>
<keyword evidence="1" id="KW-0812">Transmembrane</keyword>
<evidence type="ECO:0000313" key="2">
    <source>
        <dbReference type="EMBL" id="OEF23214.1"/>
    </source>
</evidence>
<comment type="caution">
    <text evidence="2">The sequence shown here is derived from an EMBL/GenBank/DDBJ whole genome shotgun (WGS) entry which is preliminary data.</text>
</comment>
<dbReference type="OrthoDB" id="5879444at2"/>
<name>A0A1E5DZC8_9VIBR</name>
<sequence>MLDKVKGIVEKNDLEHELFGNLLTIKYGRIGARVKIKYDYASNSYVCNCGEYGLVFSSLIFFALGFHTMHQTNLSWVWGSGYVAGLMFGGAILNLFIIVLAHMQILDLKVQLREIGVYLKNGS</sequence>
<dbReference type="RefSeq" id="WP_017025300.1">
    <property type="nucleotide sequence ID" value="NZ_AJYK02000096.1"/>
</dbReference>
<keyword evidence="3" id="KW-1185">Reference proteome</keyword>
<evidence type="ECO:0000313" key="3">
    <source>
        <dbReference type="Proteomes" id="UP000094070"/>
    </source>
</evidence>
<reference evidence="2 3" key="1">
    <citation type="journal article" date="2012" name="Science">
        <title>Ecological populations of bacteria act as socially cohesive units of antibiotic production and resistance.</title>
        <authorList>
            <person name="Cordero O.X."/>
            <person name="Wildschutte H."/>
            <person name="Kirkup B."/>
            <person name="Proehl S."/>
            <person name="Ngo L."/>
            <person name="Hussain F."/>
            <person name="Le Roux F."/>
            <person name="Mincer T."/>
            <person name="Polz M.F."/>
        </authorList>
    </citation>
    <scope>NUCLEOTIDE SEQUENCE [LARGE SCALE GENOMIC DNA]</scope>
    <source>
        <strain evidence="2 3">1S-45</strain>
    </source>
</reference>
<feature type="transmembrane region" description="Helical" evidence="1">
    <location>
        <begin position="52"/>
        <end position="70"/>
    </location>
</feature>
<feature type="transmembrane region" description="Helical" evidence="1">
    <location>
        <begin position="82"/>
        <end position="103"/>
    </location>
</feature>
<dbReference type="Proteomes" id="UP000094070">
    <property type="component" value="Unassembled WGS sequence"/>
</dbReference>
<protein>
    <submittedName>
        <fullName evidence="2">Uncharacterized protein</fullName>
    </submittedName>
</protein>
<dbReference type="eggNOG" id="ENOG50341X7">
    <property type="taxonomic scope" value="Bacteria"/>
</dbReference>
<proteinExistence type="predicted"/>
<dbReference type="AlphaFoldDB" id="A0A1E5DZC8"/>
<keyword evidence="1" id="KW-1133">Transmembrane helix</keyword>
<evidence type="ECO:0000256" key="1">
    <source>
        <dbReference type="SAM" id="Phobius"/>
    </source>
</evidence>
<organism evidence="2 3">
    <name type="scientific">Vibrio rumoiensis 1S-45</name>
    <dbReference type="NCBI Taxonomy" id="1188252"/>
    <lineage>
        <taxon>Bacteria</taxon>
        <taxon>Pseudomonadati</taxon>
        <taxon>Pseudomonadota</taxon>
        <taxon>Gammaproteobacteria</taxon>
        <taxon>Vibrionales</taxon>
        <taxon>Vibrionaceae</taxon>
        <taxon>Vibrio</taxon>
    </lineage>
</organism>
<accession>A0A1E5DZC8</accession>
<gene>
    <name evidence="2" type="ORF">A1QC_12650</name>
</gene>
<keyword evidence="1" id="KW-0472">Membrane</keyword>